<feature type="compositionally biased region" description="Polar residues" evidence="1">
    <location>
        <begin position="84"/>
        <end position="101"/>
    </location>
</feature>
<feature type="region of interest" description="Disordered" evidence="1">
    <location>
        <begin position="125"/>
        <end position="181"/>
    </location>
</feature>
<sequence>MKCTACQGKSDATIKCFLKAMDTIKEHFLMMQGLCAEKETSISQLNKRNEKLHTALDMLRQGQEQRLKSSPKRRRLSPKKPQIKHSNTQQAQTSPLIPESQSSLNMNIALCSDDDEEEIITETEPPISPYKPWKTRRKSNTRNCENEQPTSTTATTTTTTTAATTDANSPWMGKVPKDRLPMGKTKMSLTIRSDSPRLKQTRLQFDAPKSNNISCDKDIIDSSPNLYSSLKHAKQSRSLLQRVDNNSVSDIKPIADIAKTPISNKTPVFEMDDDDSFFDLCPDPSASQPASGLALPSLSGTSDTSSVVLLTPATQDIVFIDDSITENTSLNTMAFMEEVIKEDDKVSLTKLQDFEAELIRKRQSEAAKVKPNTDAVRVKHEPLTELPTPFGNESTKLPADFEMDDDQEDADEEEEIFPRPIVVKQEPELSLKQRYNITCPQCEKFITFMGTNLNDEKIQMYLNNCRHEREFENNTPPGFWNPHMVSFTAEDPRSKVHVDRRFVEGRKK</sequence>
<dbReference type="GeneID" id="108613493"/>
<keyword evidence="2" id="KW-1185">Reference proteome</keyword>
<dbReference type="Proteomes" id="UP000694904">
    <property type="component" value="Chromosome 4"/>
</dbReference>
<proteinExistence type="predicted"/>
<evidence type="ECO:0000256" key="1">
    <source>
        <dbReference type="SAM" id="MobiDB-lite"/>
    </source>
</evidence>
<evidence type="ECO:0000313" key="3">
    <source>
        <dbReference type="RefSeq" id="XP_017862490.1"/>
    </source>
</evidence>
<gene>
    <name evidence="3" type="primary">LOC108613493</name>
</gene>
<feature type="compositionally biased region" description="Basic residues" evidence="1">
    <location>
        <begin position="69"/>
        <end position="83"/>
    </location>
</feature>
<protein>
    <submittedName>
        <fullName evidence="3">Uncharacterized protein LOC108613493 isoform X1</fullName>
    </submittedName>
</protein>
<reference evidence="2" key="1">
    <citation type="journal article" date="1997" name="Nucleic Acids Res.">
        <title>tRNAscan-SE: a program for improved detection of transfer RNA genes in genomic sequence.</title>
        <authorList>
            <person name="Lowe T.M."/>
            <person name="Eddy S.R."/>
        </authorList>
    </citation>
    <scope>NUCLEOTIDE SEQUENCE [LARGE SCALE GENOMIC DNA]</scope>
</reference>
<accession>A0ABM1P5K4</accession>
<organism evidence="2 3">
    <name type="scientific">Drosophila arizonae</name>
    <name type="common">Fruit fly</name>
    <dbReference type="NCBI Taxonomy" id="7263"/>
    <lineage>
        <taxon>Eukaryota</taxon>
        <taxon>Metazoa</taxon>
        <taxon>Ecdysozoa</taxon>
        <taxon>Arthropoda</taxon>
        <taxon>Hexapoda</taxon>
        <taxon>Insecta</taxon>
        <taxon>Pterygota</taxon>
        <taxon>Neoptera</taxon>
        <taxon>Endopterygota</taxon>
        <taxon>Diptera</taxon>
        <taxon>Brachycera</taxon>
        <taxon>Muscomorpha</taxon>
        <taxon>Ephydroidea</taxon>
        <taxon>Drosophilidae</taxon>
        <taxon>Drosophila</taxon>
    </lineage>
</organism>
<dbReference type="RefSeq" id="XP_017862490.1">
    <property type="nucleotide sequence ID" value="XM_018007001.1"/>
</dbReference>
<feature type="region of interest" description="Disordered" evidence="1">
    <location>
        <begin position="60"/>
        <end position="101"/>
    </location>
</feature>
<name>A0ABM1P5K4_DROAR</name>
<reference evidence="3" key="3">
    <citation type="submission" date="2025-08" db="UniProtKB">
        <authorList>
            <consortium name="RefSeq"/>
        </authorList>
    </citation>
    <scope>IDENTIFICATION</scope>
    <source>
        <tissue evidence="3">Whole organism</tissue>
    </source>
</reference>
<feature type="compositionally biased region" description="Low complexity" evidence="1">
    <location>
        <begin position="150"/>
        <end position="165"/>
    </location>
</feature>
<evidence type="ECO:0000313" key="2">
    <source>
        <dbReference type="Proteomes" id="UP000694904"/>
    </source>
</evidence>
<reference evidence="2" key="2">
    <citation type="journal article" date="2016" name="G3 (Bethesda)">
        <title>Genome Evolution in Three Species of Cactophilic Drosophila.</title>
        <authorList>
            <person name="Sanchez-Flores A."/>
            <person name="Penazola F."/>
            <person name="Carpinteyro-Ponce J."/>
            <person name="Nazario-Yepiz N."/>
            <person name="Abreu-Goodger C."/>
            <person name="Machado C.A."/>
            <person name="Markow T.A."/>
        </authorList>
    </citation>
    <scope>NUCLEOTIDE SEQUENCE [LARGE SCALE GENOMIC DNA]</scope>
</reference>